<gene>
    <name evidence="2" type="ORF">E4U02_01925</name>
</gene>
<dbReference type="OrthoDB" id="3827359at2"/>
<name>A0A4Y9FY85_9MICO</name>
<comment type="caution">
    <text evidence="2">The sequence shown here is derived from an EMBL/GenBank/DDBJ whole genome shotgun (WGS) entry which is preliminary data.</text>
</comment>
<dbReference type="Proteomes" id="UP000298358">
    <property type="component" value="Unassembled WGS sequence"/>
</dbReference>
<evidence type="ECO:0000256" key="1">
    <source>
        <dbReference type="SAM" id="Coils"/>
    </source>
</evidence>
<proteinExistence type="predicted"/>
<evidence type="ECO:0000313" key="3">
    <source>
        <dbReference type="Proteomes" id="UP000298358"/>
    </source>
</evidence>
<sequence length="207" mass="22231">MRWDRFFDDLEDQLAAEWEAERAALESEAERLRLARVDLRTRLTGFAREAEAPVTLELADGLSAVVRIAAVGADWVAAPESDGARRLLLAPIAAIRGIHAAHGDLLRSARPAAHIDRLAERVTFALAMRDLARRRVGVALGLSGTGPESSGRVLTGTVDRVGADHLDLALHDAGSPRRAGEVQSYRMLPLAAIAWVRIDAAAGVPVV</sequence>
<dbReference type="AlphaFoldDB" id="A0A4Y9FY85"/>
<keyword evidence="1" id="KW-0175">Coiled coil</keyword>
<dbReference type="EMBL" id="SPQB01000002">
    <property type="protein sequence ID" value="TFU34427.1"/>
    <property type="molecule type" value="Genomic_DNA"/>
</dbReference>
<evidence type="ECO:0000313" key="2">
    <source>
        <dbReference type="EMBL" id="TFU34427.1"/>
    </source>
</evidence>
<dbReference type="RefSeq" id="WP_135112595.1">
    <property type="nucleotide sequence ID" value="NZ_JADGLL010000002.1"/>
</dbReference>
<accession>A0A4Y9FY85</accession>
<reference evidence="2 3" key="1">
    <citation type="submission" date="2019-03" db="EMBL/GenBank/DDBJ databases">
        <title>Diversity of the mouse oral microbiome.</title>
        <authorList>
            <person name="Joseph S."/>
            <person name="Aduse-Opoku J."/>
            <person name="Curtis M."/>
            <person name="Wade W."/>
            <person name="Hashim A."/>
        </authorList>
    </citation>
    <scope>NUCLEOTIDE SEQUENCE [LARGE SCALE GENOMIC DNA]</scope>
    <source>
        <strain evidence="2 3">P1012</strain>
    </source>
</reference>
<protein>
    <submittedName>
        <fullName evidence="2">Uncharacterized protein</fullName>
    </submittedName>
</protein>
<organism evidence="2 3">
    <name type="scientific">Microbacterium paludicola</name>
    <dbReference type="NCBI Taxonomy" id="300019"/>
    <lineage>
        <taxon>Bacteria</taxon>
        <taxon>Bacillati</taxon>
        <taxon>Actinomycetota</taxon>
        <taxon>Actinomycetes</taxon>
        <taxon>Micrococcales</taxon>
        <taxon>Microbacteriaceae</taxon>
        <taxon>Microbacterium</taxon>
    </lineage>
</organism>
<keyword evidence="3" id="KW-1185">Reference proteome</keyword>
<feature type="coiled-coil region" evidence="1">
    <location>
        <begin position="15"/>
        <end position="42"/>
    </location>
</feature>